<keyword evidence="1" id="KW-1133">Transmembrane helix</keyword>
<comment type="caution">
    <text evidence="2">The sequence shown here is derived from an EMBL/GenBank/DDBJ whole genome shotgun (WGS) entry which is preliminary data.</text>
</comment>
<feature type="transmembrane region" description="Helical" evidence="1">
    <location>
        <begin position="113"/>
        <end position="130"/>
    </location>
</feature>
<sequence length="200" mass="22408">MNKQIVKISSLINVLAVFSFALSMIAGSDFLSYFSAIFIAFSFVPMMCAFCFYAKPEVKLAGNLAIVFSVMYASLILLVYYAQVTAVQAGGLSNEMTAILDFQQFGLFFNYDMLGYALMSLATFFAGLTLTASSRSDKWLKILLLIHGIFFFSCFFMPMLGLFKPGMVGGEWIGVAVLLFWSIYFIPIGLLSFYHFSRYK</sequence>
<keyword evidence="5" id="KW-1185">Reference proteome</keyword>
<evidence type="ECO:0000256" key="1">
    <source>
        <dbReference type="SAM" id="Phobius"/>
    </source>
</evidence>
<keyword evidence="1" id="KW-0812">Transmembrane</keyword>
<keyword evidence="1" id="KW-0472">Membrane</keyword>
<name>R2QV12_9ENTE</name>
<evidence type="ECO:0000313" key="5">
    <source>
        <dbReference type="Proteomes" id="UP000014148"/>
    </source>
</evidence>
<organism evidence="2 4">
    <name type="scientific">Enterococcus malodoratus ATCC 43197</name>
    <dbReference type="NCBI Taxonomy" id="1158601"/>
    <lineage>
        <taxon>Bacteria</taxon>
        <taxon>Bacillati</taxon>
        <taxon>Bacillota</taxon>
        <taxon>Bacilli</taxon>
        <taxon>Lactobacillales</taxon>
        <taxon>Enterococcaceae</taxon>
        <taxon>Enterococcus</taxon>
    </lineage>
</organism>
<evidence type="ECO:0000313" key="2">
    <source>
        <dbReference type="EMBL" id="EOH75325.1"/>
    </source>
</evidence>
<evidence type="ECO:0000313" key="3">
    <source>
        <dbReference type="EMBL" id="EOT66788.1"/>
    </source>
</evidence>
<dbReference type="EMBL" id="ASWA01000003">
    <property type="protein sequence ID" value="EOT66788.1"/>
    <property type="molecule type" value="Genomic_DNA"/>
</dbReference>
<feature type="transmembrane region" description="Helical" evidence="1">
    <location>
        <begin position="172"/>
        <end position="194"/>
    </location>
</feature>
<feature type="transmembrane region" description="Helical" evidence="1">
    <location>
        <begin position="142"/>
        <end position="160"/>
    </location>
</feature>
<evidence type="ECO:0000313" key="4">
    <source>
        <dbReference type="Proteomes" id="UP000013783"/>
    </source>
</evidence>
<dbReference type="Proteomes" id="UP000014148">
    <property type="component" value="Unassembled WGS sequence"/>
</dbReference>
<reference evidence="3 5" key="2">
    <citation type="submission" date="2013-03" db="EMBL/GenBank/DDBJ databases">
        <title>The Genome Sequence of Enterococcus malodoratus ATCC_43197 (PacBio/Illumina hybrid assembly).</title>
        <authorList>
            <consortium name="The Broad Institute Genomics Platform"/>
            <consortium name="The Broad Institute Genome Sequencing Center for Infectious Disease"/>
            <person name="Earl A."/>
            <person name="Russ C."/>
            <person name="Gilmore M."/>
            <person name="Surin D."/>
            <person name="Walker B."/>
            <person name="Young S."/>
            <person name="Zeng Q."/>
            <person name="Gargeya S."/>
            <person name="Fitzgerald M."/>
            <person name="Haas B."/>
            <person name="Abouelleil A."/>
            <person name="Allen A.W."/>
            <person name="Alvarado L."/>
            <person name="Arachchi H.M."/>
            <person name="Berlin A.M."/>
            <person name="Chapman S.B."/>
            <person name="Gainer-Dewar J."/>
            <person name="Goldberg J."/>
            <person name="Griggs A."/>
            <person name="Gujja S."/>
            <person name="Hansen M."/>
            <person name="Howarth C."/>
            <person name="Imamovic A."/>
            <person name="Ireland A."/>
            <person name="Larimer J."/>
            <person name="McCowan C."/>
            <person name="Murphy C."/>
            <person name="Pearson M."/>
            <person name="Poon T.W."/>
            <person name="Priest M."/>
            <person name="Roberts A."/>
            <person name="Saif S."/>
            <person name="Shea T."/>
            <person name="Sisk P."/>
            <person name="Sykes S."/>
            <person name="Wortman J."/>
            <person name="Nusbaum C."/>
            <person name="Birren B."/>
        </authorList>
    </citation>
    <scope>NUCLEOTIDE SEQUENCE [LARGE SCALE GENOMIC DNA]</scope>
    <source>
        <strain evidence="3 5">ATCC 43197</strain>
    </source>
</reference>
<dbReference type="STRING" id="71451.RV07_GL001504"/>
<dbReference type="EMBL" id="AJAK01000020">
    <property type="protein sequence ID" value="EOH75325.1"/>
    <property type="molecule type" value="Genomic_DNA"/>
</dbReference>
<dbReference type="AlphaFoldDB" id="R2QV12"/>
<feature type="transmembrane region" description="Helical" evidence="1">
    <location>
        <begin position="60"/>
        <end position="82"/>
    </location>
</feature>
<dbReference type="Proteomes" id="UP000013783">
    <property type="component" value="Unassembled WGS sequence"/>
</dbReference>
<feature type="transmembrane region" description="Helical" evidence="1">
    <location>
        <begin position="5"/>
        <end position="25"/>
    </location>
</feature>
<proteinExistence type="predicted"/>
<dbReference type="eggNOG" id="ENOG50327UH">
    <property type="taxonomic scope" value="Bacteria"/>
</dbReference>
<protein>
    <recommendedName>
        <fullName evidence="6">Integral membrane protein</fullName>
    </recommendedName>
</protein>
<dbReference type="PATRIC" id="fig|1158601.3.peg.3097"/>
<reference evidence="2 4" key="1">
    <citation type="submission" date="2013-02" db="EMBL/GenBank/DDBJ databases">
        <title>The Genome Sequence of Enterococcus malodoratus ATCC_43197.</title>
        <authorList>
            <consortium name="The Broad Institute Genome Sequencing Platform"/>
            <consortium name="The Broad Institute Genome Sequencing Center for Infectious Disease"/>
            <person name="Earl A.M."/>
            <person name="Gilmore M.S."/>
            <person name="Lebreton F."/>
            <person name="Walker B."/>
            <person name="Young S.K."/>
            <person name="Zeng Q."/>
            <person name="Gargeya S."/>
            <person name="Fitzgerald M."/>
            <person name="Haas B."/>
            <person name="Abouelleil A."/>
            <person name="Alvarado L."/>
            <person name="Arachchi H.M."/>
            <person name="Berlin A.M."/>
            <person name="Chapman S.B."/>
            <person name="Dewar J."/>
            <person name="Goldberg J."/>
            <person name="Griggs A."/>
            <person name="Gujja S."/>
            <person name="Hansen M."/>
            <person name="Howarth C."/>
            <person name="Imamovic A."/>
            <person name="Larimer J."/>
            <person name="McCowan C."/>
            <person name="Murphy C."/>
            <person name="Neiman D."/>
            <person name="Pearson M."/>
            <person name="Priest M."/>
            <person name="Roberts A."/>
            <person name="Saif S."/>
            <person name="Shea T."/>
            <person name="Sisk P."/>
            <person name="Sykes S."/>
            <person name="Wortman J."/>
            <person name="Nusbaum C."/>
            <person name="Birren B."/>
        </authorList>
    </citation>
    <scope>NUCLEOTIDE SEQUENCE [LARGE SCALE GENOMIC DNA]</scope>
    <source>
        <strain evidence="2 4">ATCC 43197</strain>
    </source>
</reference>
<dbReference type="RefSeq" id="WP_010741927.1">
    <property type="nucleotide sequence ID" value="NZ_KB946251.1"/>
</dbReference>
<feature type="transmembrane region" description="Helical" evidence="1">
    <location>
        <begin position="31"/>
        <end position="53"/>
    </location>
</feature>
<gene>
    <name evidence="3" type="ORF">I585_02309</name>
    <name evidence="2" type="ORF">UAI_03127</name>
</gene>
<evidence type="ECO:0008006" key="6">
    <source>
        <dbReference type="Google" id="ProtNLM"/>
    </source>
</evidence>
<accession>R2QV12</accession>